<keyword evidence="2 6" id="KW-0699">rRNA-binding</keyword>
<dbReference type="GO" id="GO:0019843">
    <property type="term" value="F:rRNA binding"/>
    <property type="evidence" value="ECO:0007669"/>
    <property type="project" value="UniProtKB-UniRule"/>
</dbReference>
<accession>E8N3N9</accession>
<dbReference type="GO" id="GO:0003735">
    <property type="term" value="F:structural constituent of ribosome"/>
    <property type="evidence" value="ECO:0007669"/>
    <property type="project" value="UniProtKB-UniRule"/>
</dbReference>
<dbReference type="InterPro" id="IPR019906">
    <property type="entry name" value="Ribosomal_uL6_bac-type"/>
</dbReference>
<dbReference type="NCBIfam" id="TIGR03654">
    <property type="entry name" value="L6_bact"/>
    <property type="match status" value="1"/>
</dbReference>
<keyword evidence="4 6" id="KW-0689">Ribosomal protein</keyword>
<dbReference type="InterPro" id="IPR000702">
    <property type="entry name" value="Ribosomal_uL6-like"/>
</dbReference>
<dbReference type="eggNOG" id="COG0097">
    <property type="taxonomic scope" value="Bacteria"/>
</dbReference>
<dbReference type="Gene3D" id="3.90.930.12">
    <property type="entry name" value="Ribosomal protein L6, alpha-beta domain"/>
    <property type="match status" value="2"/>
</dbReference>
<dbReference type="PANTHER" id="PTHR11655">
    <property type="entry name" value="60S/50S RIBOSOMAL PROTEIN L6/L9"/>
    <property type="match status" value="1"/>
</dbReference>
<name>E8N3N9_ANATU</name>
<protein>
    <recommendedName>
        <fullName evidence="6">Large ribosomal subunit protein uL6</fullName>
    </recommendedName>
</protein>
<keyword evidence="11" id="KW-1185">Reference proteome</keyword>
<proteinExistence type="inferred from homology"/>
<dbReference type="PIRSF" id="PIRSF002162">
    <property type="entry name" value="Ribosomal_L6"/>
    <property type="match status" value="1"/>
</dbReference>
<evidence type="ECO:0000256" key="6">
    <source>
        <dbReference type="HAMAP-Rule" id="MF_01365"/>
    </source>
</evidence>
<evidence type="ECO:0000256" key="8">
    <source>
        <dbReference type="RuleBase" id="RU003870"/>
    </source>
</evidence>
<dbReference type="HOGENOM" id="CLU_065464_1_2_0"/>
<keyword evidence="3 6" id="KW-0694">RNA-binding</keyword>
<comment type="subunit">
    <text evidence="6">Part of the 50S ribosomal subunit.</text>
</comment>
<dbReference type="InterPro" id="IPR002358">
    <property type="entry name" value="Ribosomal_uL6_CS"/>
</dbReference>
<reference evidence="10 11" key="1">
    <citation type="submission" date="2010-12" db="EMBL/GenBank/DDBJ databases">
        <title>Whole genome sequence of Anaerolinea thermophila UNI-1.</title>
        <authorList>
            <person name="Narita-Yamada S."/>
            <person name="Kishi E."/>
            <person name="Watanabe Y."/>
            <person name="Takasaki K."/>
            <person name="Ankai A."/>
            <person name="Oguchi A."/>
            <person name="Fukui S."/>
            <person name="Takahashi M."/>
            <person name="Yashiro I."/>
            <person name="Hosoyama A."/>
            <person name="Sekiguchi Y."/>
            <person name="Hanada S."/>
            <person name="Fujita N."/>
        </authorList>
    </citation>
    <scope>NUCLEOTIDE SEQUENCE [LARGE SCALE GENOMIC DNA]</scope>
    <source>
        <strain evidence="11">DSM 14523 / JCM 11388 / NBRC 100420 / UNI-1</strain>
    </source>
</reference>
<organism evidence="10 11">
    <name type="scientific">Anaerolinea thermophila (strain DSM 14523 / JCM 11388 / NBRC 100420 / UNI-1)</name>
    <dbReference type="NCBI Taxonomy" id="926569"/>
    <lineage>
        <taxon>Bacteria</taxon>
        <taxon>Bacillati</taxon>
        <taxon>Chloroflexota</taxon>
        <taxon>Anaerolineae</taxon>
        <taxon>Anaerolineales</taxon>
        <taxon>Anaerolineaceae</taxon>
        <taxon>Anaerolinea</taxon>
    </lineage>
</organism>
<evidence type="ECO:0000256" key="3">
    <source>
        <dbReference type="ARBA" id="ARBA00022884"/>
    </source>
</evidence>
<dbReference type="FunFam" id="3.90.930.12:FF:000002">
    <property type="entry name" value="50S ribosomal protein L6"/>
    <property type="match status" value="1"/>
</dbReference>
<keyword evidence="5 6" id="KW-0687">Ribonucleoprotein</keyword>
<dbReference type="GO" id="GO:0002181">
    <property type="term" value="P:cytoplasmic translation"/>
    <property type="evidence" value="ECO:0007669"/>
    <property type="project" value="TreeGrafter"/>
</dbReference>
<dbReference type="STRING" id="926569.ANT_10190"/>
<dbReference type="AlphaFoldDB" id="E8N3N9"/>
<evidence type="ECO:0000256" key="5">
    <source>
        <dbReference type="ARBA" id="ARBA00023274"/>
    </source>
</evidence>
<dbReference type="InterPro" id="IPR036789">
    <property type="entry name" value="Ribosomal_uL6-like_a/b-dom_sf"/>
</dbReference>
<dbReference type="PROSITE" id="PS00525">
    <property type="entry name" value="RIBOSOMAL_L6_1"/>
    <property type="match status" value="1"/>
</dbReference>
<gene>
    <name evidence="6 10" type="primary">rplF</name>
    <name evidence="10" type="ordered locus">ANT_10190</name>
</gene>
<evidence type="ECO:0000256" key="4">
    <source>
        <dbReference type="ARBA" id="ARBA00022980"/>
    </source>
</evidence>
<dbReference type="Pfam" id="PF00347">
    <property type="entry name" value="Ribosomal_L6"/>
    <property type="match status" value="2"/>
</dbReference>
<dbReference type="FunCoup" id="E8N3N9">
    <property type="interactions" value="417"/>
</dbReference>
<comment type="similarity">
    <text evidence="1 6 7">Belongs to the universal ribosomal protein uL6 family.</text>
</comment>
<dbReference type="Proteomes" id="UP000008922">
    <property type="component" value="Chromosome"/>
</dbReference>
<evidence type="ECO:0000313" key="11">
    <source>
        <dbReference type="Proteomes" id="UP000008922"/>
    </source>
</evidence>
<evidence type="ECO:0000256" key="2">
    <source>
        <dbReference type="ARBA" id="ARBA00022730"/>
    </source>
</evidence>
<sequence>MSRIGRLPVVIPSGVQVGVDGLSVTVKGPRGTLARTFAPGVQITLEGNQVQVTRESDEPRIKALHGTTRALIQNMVTGVSTGFTKVLEIEGVGYRASMEGKNLVLNVGYSPPVVVEPPAGITFEVEERTRQIRVIGADAEQVGQIAADIRKIRPPEPYKGKGIHYLGEKIRRKAGKSGKGGKGGKK</sequence>
<evidence type="ECO:0000256" key="7">
    <source>
        <dbReference type="RuleBase" id="RU003869"/>
    </source>
</evidence>
<feature type="domain" description="Large ribosomal subunit protein uL6 alpha-beta" evidence="9">
    <location>
        <begin position="91"/>
        <end position="165"/>
    </location>
</feature>
<evidence type="ECO:0000313" key="10">
    <source>
        <dbReference type="EMBL" id="BAJ63053.1"/>
    </source>
</evidence>
<evidence type="ECO:0000256" key="1">
    <source>
        <dbReference type="ARBA" id="ARBA00009356"/>
    </source>
</evidence>
<dbReference type="KEGG" id="atm:ANT_10190"/>
<dbReference type="GO" id="GO:0022625">
    <property type="term" value="C:cytosolic large ribosomal subunit"/>
    <property type="evidence" value="ECO:0007669"/>
    <property type="project" value="UniProtKB-UniRule"/>
</dbReference>
<dbReference type="SUPFAM" id="SSF56053">
    <property type="entry name" value="Ribosomal protein L6"/>
    <property type="match status" value="2"/>
</dbReference>
<dbReference type="OrthoDB" id="9805007at2"/>
<dbReference type="FunFam" id="3.90.930.12:FF:000001">
    <property type="entry name" value="50S ribosomal protein L6"/>
    <property type="match status" value="1"/>
</dbReference>
<dbReference type="RefSeq" id="WP_013559444.1">
    <property type="nucleotide sequence ID" value="NC_014960.1"/>
</dbReference>
<comment type="function">
    <text evidence="6 8">This protein binds to the 23S rRNA, and is important in its secondary structure. It is located near the subunit interface in the base of the L7/L12 stalk, and near the tRNA binding site of the peptidyltransferase center.</text>
</comment>
<dbReference type="EMBL" id="AP012029">
    <property type="protein sequence ID" value="BAJ63053.1"/>
    <property type="molecule type" value="Genomic_DNA"/>
</dbReference>
<dbReference type="InParanoid" id="E8N3N9"/>
<dbReference type="HAMAP" id="MF_01365_B">
    <property type="entry name" value="Ribosomal_uL6_B"/>
    <property type="match status" value="1"/>
</dbReference>
<dbReference type="PANTHER" id="PTHR11655:SF14">
    <property type="entry name" value="LARGE RIBOSOMAL SUBUNIT PROTEIN UL6M"/>
    <property type="match status" value="1"/>
</dbReference>
<evidence type="ECO:0000259" key="9">
    <source>
        <dbReference type="Pfam" id="PF00347"/>
    </source>
</evidence>
<dbReference type="PRINTS" id="PR00059">
    <property type="entry name" value="RIBOSOMALL6"/>
</dbReference>
<feature type="domain" description="Large ribosomal subunit protein uL6 alpha-beta" evidence="9">
    <location>
        <begin position="11"/>
        <end position="82"/>
    </location>
</feature>
<dbReference type="InterPro" id="IPR020040">
    <property type="entry name" value="Ribosomal_uL6_a/b-dom"/>
</dbReference>